<feature type="domain" description="Caspase family p20" evidence="3">
    <location>
        <begin position="167"/>
        <end position="283"/>
    </location>
</feature>
<dbReference type="Gene3D" id="1.25.40.20">
    <property type="entry name" value="Ankyrin repeat-containing domain"/>
    <property type="match status" value="1"/>
</dbReference>
<dbReference type="AlphaFoldDB" id="A0A1I8FKB3"/>
<dbReference type="PROSITE" id="PS50208">
    <property type="entry name" value="CASPASE_P20"/>
    <property type="match status" value="1"/>
</dbReference>
<evidence type="ECO:0000259" key="3">
    <source>
        <dbReference type="PROSITE" id="PS50208"/>
    </source>
</evidence>
<dbReference type="SUPFAM" id="SSF52129">
    <property type="entry name" value="Caspase-like"/>
    <property type="match status" value="1"/>
</dbReference>
<accession>A0A1I8FKB3</accession>
<dbReference type="InterPro" id="IPR036770">
    <property type="entry name" value="Ankyrin_rpt-contain_sf"/>
</dbReference>
<feature type="region of interest" description="Disordered" evidence="2">
    <location>
        <begin position="309"/>
        <end position="328"/>
    </location>
</feature>
<dbReference type="Pfam" id="PF00656">
    <property type="entry name" value="Peptidase_C14"/>
    <property type="match status" value="1"/>
</dbReference>
<proteinExistence type="inferred from homology"/>
<dbReference type="SMART" id="SM00115">
    <property type="entry name" value="CASc"/>
    <property type="match status" value="1"/>
</dbReference>
<dbReference type="InterPro" id="IPR011600">
    <property type="entry name" value="Pept_C14_caspase"/>
</dbReference>
<dbReference type="InterPro" id="IPR002398">
    <property type="entry name" value="Pept_C14"/>
</dbReference>
<dbReference type="WBParaSite" id="maker-unitig_38549-snap-gene-0.3-mRNA-1">
    <property type="protein sequence ID" value="maker-unitig_38549-snap-gene-0.3-mRNA-1"/>
    <property type="gene ID" value="maker-unitig_38549-snap-gene-0.3"/>
</dbReference>
<dbReference type="InterPro" id="IPR001309">
    <property type="entry name" value="Pept_C14_p20"/>
</dbReference>
<dbReference type="GO" id="GO:0004197">
    <property type="term" value="F:cysteine-type endopeptidase activity"/>
    <property type="evidence" value="ECO:0007669"/>
    <property type="project" value="InterPro"/>
</dbReference>
<evidence type="ECO:0000256" key="1">
    <source>
        <dbReference type="ARBA" id="ARBA00010134"/>
    </source>
</evidence>
<dbReference type="PANTHER" id="PTHR10454:SF210">
    <property type="entry name" value="CASPASE-2"/>
    <property type="match status" value="1"/>
</dbReference>
<name>A0A1I8FKB3_9PLAT</name>
<organism evidence="4 5">
    <name type="scientific">Macrostomum lignano</name>
    <dbReference type="NCBI Taxonomy" id="282301"/>
    <lineage>
        <taxon>Eukaryota</taxon>
        <taxon>Metazoa</taxon>
        <taxon>Spiralia</taxon>
        <taxon>Lophotrochozoa</taxon>
        <taxon>Platyhelminthes</taxon>
        <taxon>Rhabditophora</taxon>
        <taxon>Macrostomorpha</taxon>
        <taxon>Macrostomida</taxon>
        <taxon>Macrostomidae</taxon>
        <taxon>Macrostomum</taxon>
    </lineage>
</organism>
<evidence type="ECO:0000313" key="4">
    <source>
        <dbReference type="Proteomes" id="UP000095280"/>
    </source>
</evidence>
<evidence type="ECO:0000313" key="5">
    <source>
        <dbReference type="WBParaSite" id="maker-unitig_38549-snap-gene-0.3-mRNA-1"/>
    </source>
</evidence>
<reference evidence="5" key="1">
    <citation type="submission" date="2016-11" db="UniProtKB">
        <authorList>
            <consortium name="WormBaseParasite"/>
        </authorList>
    </citation>
    <scope>IDENTIFICATION</scope>
</reference>
<dbReference type="Gene3D" id="3.40.50.1460">
    <property type="match status" value="1"/>
</dbReference>
<feature type="compositionally biased region" description="Basic and acidic residues" evidence="2">
    <location>
        <begin position="309"/>
        <end position="325"/>
    </location>
</feature>
<dbReference type="InterPro" id="IPR016129">
    <property type="entry name" value="Caspase_his_AS"/>
</dbReference>
<dbReference type="GO" id="GO:0006508">
    <property type="term" value="P:proteolysis"/>
    <property type="evidence" value="ECO:0007669"/>
    <property type="project" value="InterPro"/>
</dbReference>
<keyword evidence="4" id="KW-1185">Reference proteome</keyword>
<dbReference type="InterPro" id="IPR015917">
    <property type="entry name" value="Pept_C14A"/>
</dbReference>
<sequence>MSSPVESAKRDWLVVHFAPRRPSSSQSDTSVASCRPGLARQAARQNFFGCDPERHNQNERISAARGSRSRRFEHMIDLLVDARESGLDAARKLDRRTARHCRCQSLAVARPVVRLLIRARLLEAGAGIDVRDRDGNTPVFLAVQNNKTTALADLPFLAFAMKQSQDKAMIKLLVERKSTMAPQPGTSRQASQRAGTDLDERRLERLFKSLRFHVKIFKNLDAKDIYWNLSNYAKSDHSGYDCYVCCILSHGTLGGIYGVDGRVQKLSDLTVMPLLSSTNCPSLAASQNCSLSRLVEAAVSSEARTIFTGDRDPAIDPHGQTRDGRALSAGPDQEYILPDHGDFLIGYATVASAHRPAAPGAGLRQRNSLFKQQQATHFATR</sequence>
<dbReference type="Proteomes" id="UP000095280">
    <property type="component" value="Unplaced"/>
</dbReference>
<comment type="similarity">
    <text evidence="1">Belongs to the peptidase C14A family.</text>
</comment>
<dbReference type="PROSITE" id="PS01121">
    <property type="entry name" value="CASPASE_HIS"/>
    <property type="match status" value="1"/>
</dbReference>
<dbReference type="SUPFAM" id="SSF48403">
    <property type="entry name" value="Ankyrin repeat"/>
    <property type="match status" value="1"/>
</dbReference>
<dbReference type="InterPro" id="IPR029030">
    <property type="entry name" value="Caspase-like_dom_sf"/>
</dbReference>
<dbReference type="PRINTS" id="PR00376">
    <property type="entry name" value="IL1BCENZYME"/>
</dbReference>
<evidence type="ECO:0000256" key="2">
    <source>
        <dbReference type="SAM" id="MobiDB-lite"/>
    </source>
</evidence>
<dbReference type="PANTHER" id="PTHR10454">
    <property type="entry name" value="CASPASE"/>
    <property type="match status" value="1"/>
</dbReference>
<protein>
    <submittedName>
        <fullName evidence="5">CASPASE_P20 domain-containing protein</fullName>
    </submittedName>
</protein>